<dbReference type="PANTHER" id="PTHR19290:SF163">
    <property type="entry name" value="BASIC HELIX-LOOP-HELIX NEURAL TRANSCRIPTION FACTOR TAP"/>
    <property type="match status" value="1"/>
</dbReference>
<dbReference type="GO" id="GO:0007423">
    <property type="term" value="P:sensory organ development"/>
    <property type="evidence" value="ECO:0007669"/>
    <property type="project" value="TreeGrafter"/>
</dbReference>
<feature type="region of interest" description="Disordered" evidence="1">
    <location>
        <begin position="17"/>
        <end position="37"/>
    </location>
</feature>
<comment type="caution">
    <text evidence="3">The sequence shown here is derived from an EMBL/GenBank/DDBJ whole genome shotgun (WGS) entry which is preliminary data.</text>
</comment>
<dbReference type="GO" id="GO:0000981">
    <property type="term" value="F:DNA-binding transcription factor activity, RNA polymerase II-specific"/>
    <property type="evidence" value="ECO:0007669"/>
    <property type="project" value="TreeGrafter"/>
</dbReference>
<dbReference type="Gene3D" id="4.10.280.10">
    <property type="entry name" value="Helix-loop-helix DNA-binding domain"/>
    <property type="match status" value="1"/>
</dbReference>
<gene>
    <name evidence="3" type="primary">Acey_s0088.g2121</name>
    <name evidence="3" type="synonym">Acey-hlh-10</name>
    <name evidence="3" type="ORF">Y032_0088g2121</name>
</gene>
<dbReference type="InterPro" id="IPR036638">
    <property type="entry name" value="HLH_DNA-bd_sf"/>
</dbReference>
<dbReference type="STRING" id="53326.A0A016TP74"/>
<dbReference type="InterPro" id="IPR050359">
    <property type="entry name" value="bHLH_transcription_factors"/>
</dbReference>
<evidence type="ECO:0000313" key="4">
    <source>
        <dbReference type="Proteomes" id="UP000024635"/>
    </source>
</evidence>
<dbReference type="GO" id="GO:0046983">
    <property type="term" value="F:protein dimerization activity"/>
    <property type="evidence" value="ECO:0007669"/>
    <property type="project" value="InterPro"/>
</dbReference>
<proteinExistence type="predicted"/>
<dbReference type="PROSITE" id="PS50888">
    <property type="entry name" value="BHLH"/>
    <property type="match status" value="1"/>
</dbReference>
<dbReference type="GO" id="GO:0061564">
    <property type="term" value="P:axon development"/>
    <property type="evidence" value="ECO:0007669"/>
    <property type="project" value="TreeGrafter"/>
</dbReference>
<dbReference type="SUPFAM" id="SSF47459">
    <property type="entry name" value="HLH, helix-loop-helix DNA-binding domain"/>
    <property type="match status" value="1"/>
</dbReference>
<reference evidence="4" key="1">
    <citation type="journal article" date="2015" name="Nat. Genet.">
        <title>The genome and transcriptome of the zoonotic hookworm Ancylostoma ceylanicum identify infection-specific gene families.</title>
        <authorList>
            <person name="Schwarz E.M."/>
            <person name="Hu Y."/>
            <person name="Antoshechkin I."/>
            <person name="Miller M.M."/>
            <person name="Sternberg P.W."/>
            <person name="Aroian R.V."/>
        </authorList>
    </citation>
    <scope>NUCLEOTIDE SEQUENCE</scope>
    <source>
        <strain evidence="4">HY135</strain>
    </source>
</reference>
<evidence type="ECO:0000313" key="3">
    <source>
        <dbReference type="EMBL" id="EYC04288.1"/>
    </source>
</evidence>
<dbReference type="OrthoDB" id="6106870at2759"/>
<dbReference type="PANTHER" id="PTHR19290">
    <property type="entry name" value="BASIC HELIX-LOOP-HELIX PROTEIN NEUROGENIN-RELATED"/>
    <property type="match status" value="1"/>
</dbReference>
<dbReference type="CDD" id="cd11390">
    <property type="entry name" value="bHLH_TS"/>
    <property type="match status" value="1"/>
</dbReference>
<keyword evidence="4" id="KW-1185">Reference proteome</keyword>
<dbReference type="Proteomes" id="UP000024635">
    <property type="component" value="Unassembled WGS sequence"/>
</dbReference>
<dbReference type="Pfam" id="PF00010">
    <property type="entry name" value="HLH"/>
    <property type="match status" value="1"/>
</dbReference>
<evidence type="ECO:0000259" key="2">
    <source>
        <dbReference type="PROSITE" id="PS50888"/>
    </source>
</evidence>
<dbReference type="EMBL" id="JARK01001424">
    <property type="protein sequence ID" value="EYC04288.1"/>
    <property type="molecule type" value="Genomic_DNA"/>
</dbReference>
<sequence length="243" mass="27055">MVKHNIILASTAKDADDAEPLDLTMPKSSRTPDDSSEELMCAPTQQELGGQLLIKLLQQQILLTMLPKPDTVVERRHTYHRPRARKTSECSEKKEAMVVNIRRSEANARERNRVQHLADMFDRLRAVLPIEYDVKISKLATLKIASAYIRYLGCVLDADDGVHFAGASTSYSPALRLVREDSSQLKTAPSRSTKNVAIPSQTRLAKFICYRSYTKPIPDVLIANSIEPSYSGQGCGVKAHGTF</sequence>
<dbReference type="AlphaFoldDB" id="A0A016TP74"/>
<dbReference type="GO" id="GO:0070888">
    <property type="term" value="F:E-box binding"/>
    <property type="evidence" value="ECO:0007669"/>
    <property type="project" value="TreeGrafter"/>
</dbReference>
<dbReference type="GO" id="GO:0045944">
    <property type="term" value="P:positive regulation of transcription by RNA polymerase II"/>
    <property type="evidence" value="ECO:0007669"/>
    <property type="project" value="TreeGrafter"/>
</dbReference>
<organism evidence="3 4">
    <name type="scientific">Ancylostoma ceylanicum</name>
    <dbReference type="NCBI Taxonomy" id="53326"/>
    <lineage>
        <taxon>Eukaryota</taxon>
        <taxon>Metazoa</taxon>
        <taxon>Ecdysozoa</taxon>
        <taxon>Nematoda</taxon>
        <taxon>Chromadorea</taxon>
        <taxon>Rhabditida</taxon>
        <taxon>Rhabditina</taxon>
        <taxon>Rhabditomorpha</taxon>
        <taxon>Strongyloidea</taxon>
        <taxon>Ancylostomatidae</taxon>
        <taxon>Ancylostomatinae</taxon>
        <taxon>Ancylostoma</taxon>
    </lineage>
</organism>
<feature type="domain" description="BHLH" evidence="2">
    <location>
        <begin position="101"/>
        <end position="152"/>
    </location>
</feature>
<evidence type="ECO:0000256" key="1">
    <source>
        <dbReference type="SAM" id="MobiDB-lite"/>
    </source>
</evidence>
<dbReference type="GO" id="GO:0005634">
    <property type="term" value="C:nucleus"/>
    <property type="evidence" value="ECO:0007669"/>
    <property type="project" value="TreeGrafter"/>
</dbReference>
<protein>
    <recommendedName>
        <fullName evidence="2">BHLH domain-containing protein</fullName>
    </recommendedName>
</protein>
<dbReference type="SMART" id="SM00353">
    <property type="entry name" value="HLH"/>
    <property type="match status" value="1"/>
</dbReference>
<dbReference type="InterPro" id="IPR011598">
    <property type="entry name" value="bHLH_dom"/>
</dbReference>
<accession>A0A016TP74</accession>
<name>A0A016TP74_9BILA</name>